<name>X0ZHC0_9ZZZZ</name>
<reference evidence="1" key="1">
    <citation type="journal article" date="2014" name="Front. Microbiol.">
        <title>High frequency of phylogenetically diverse reductive dehalogenase-homologous genes in deep subseafloor sedimentary metagenomes.</title>
        <authorList>
            <person name="Kawai M."/>
            <person name="Futagami T."/>
            <person name="Toyoda A."/>
            <person name="Takaki Y."/>
            <person name="Nishi S."/>
            <person name="Hori S."/>
            <person name="Arai W."/>
            <person name="Tsubouchi T."/>
            <person name="Morono Y."/>
            <person name="Uchiyama I."/>
            <person name="Ito T."/>
            <person name="Fujiyama A."/>
            <person name="Inagaki F."/>
            <person name="Takami H."/>
        </authorList>
    </citation>
    <scope>NUCLEOTIDE SEQUENCE</scope>
    <source>
        <strain evidence="1">Expedition CK06-06</strain>
    </source>
</reference>
<gene>
    <name evidence="1" type="ORF">S01H1_75202</name>
</gene>
<comment type="caution">
    <text evidence="1">The sequence shown here is derived from an EMBL/GenBank/DDBJ whole genome shotgun (WGS) entry which is preliminary data.</text>
</comment>
<sequence length="132" mass="14666">MSLQSALEYHGLIPEYVPSVTSITTGRPEELVTSLGSFIFKHIKKALFSGYQAIDLSEGQSAFIATPEKALLDLLYLTPGSDNPDYLRELRLQNSETLNTGLLIELADRSGSRKLLRAARRIKILLTELEES</sequence>
<evidence type="ECO:0000313" key="1">
    <source>
        <dbReference type="EMBL" id="GAG47761.1"/>
    </source>
</evidence>
<proteinExistence type="predicted"/>
<dbReference type="EMBL" id="BARS01050361">
    <property type="protein sequence ID" value="GAG47761.1"/>
    <property type="molecule type" value="Genomic_DNA"/>
</dbReference>
<protein>
    <submittedName>
        <fullName evidence="1">Uncharacterized protein</fullName>
    </submittedName>
</protein>
<dbReference type="AlphaFoldDB" id="X0ZHC0"/>
<accession>X0ZHC0</accession>
<organism evidence="1">
    <name type="scientific">marine sediment metagenome</name>
    <dbReference type="NCBI Taxonomy" id="412755"/>
    <lineage>
        <taxon>unclassified sequences</taxon>
        <taxon>metagenomes</taxon>
        <taxon>ecological metagenomes</taxon>
    </lineage>
</organism>